<protein>
    <recommendedName>
        <fullName evidence="3">Secreted protein</fullName>
    </recommendedName>
</protein>
<organism evidence="1 2">
    <name type="scientific">Laceyella sediminis</name>
    <dbReference type="NCBI Taxonomy" id="573074"/>
    <lineage>
        <taxon>Bacteria</taxon>
        <taxon>Bacillati</taxon>
        <taxon>Bacillota</taxon>
        <taxon>Bacilli</taxon>
        <taxon>Bacillales</taxon>
        <taxon>Thermoactinomycetaceae</taxon>
        <taxon>Laceyella</taxon>
    </lineage>
</organism>
<evidence type="ECO:0000313" key="1">
    <source>
        <dbReference type="EMBL" id="PRZ13874.1"/>
    </source>
</evidence>
<accession>A0ABX5EQC4</accession>
<evidence type="ECO:0000313" key="2">
    <source>
        <dbReference type="Proteomes" id="UP000238836"/>
    </source>
</evidence>
<comment type="caution">
    <text evidence="1">The sequence shown here is derived from an EMBL/GenBank/DDBJ whole genome shotgun (WGS) entry which is preliminary data.</text>
</comment>
<evidence type="ECO:0008006" key="3">
    <source>
        <dbReference type="Google" id="ProtNLM"/>
    </source>
</evidence>
<name>A0ABX5EQC4_9BACL</name>
<dbReference type="Proteomes" id="UP000238836">
    <property type="component" value="Unassembled WGS sequence"/>
</dbReference>
<dbReference type="RefSeq" id="WP_146130622.1">
    <property type="nucleotide sequence ID" value="NZ_PVTZ01000007.1"/>
</dbReference>
<reference evidence="1 2" key="1">
    <citation type="submission" date="2018-03" db="EMBL/GenBank/DDBJ databases">
        <title>Genomic Encyclopedia of Archaeal and Bacterial Type Strains, Phase II (KMG-II): from individual species to whole genera.</title>
        <authorList>
            <person name="Goeker M."/>
        </authorList>
    </citation>
    <scope>NUCLEOTIDE SEQUENCE [LARGE SCALE GENOMIC DNA]</scope>
    <source>
        <strain evidence="1 2">RHA1</strain>
    </source>
</reference>
<proteinExistence type="predicted"/>
<sequence length="123" mass="14298">MWFEFHEMIPMLVSISIILTLLCAFKLIRAGRDQMVKRILFTAPTPPRETKRKRQWLTRSIKRREGPEDDEDHVPPVFSMTMLYENRGGTPYEKIICIHVHQALWRHATPSRGAAVVGRMPSA</sequence>
<keyword evidence="2" id="KW-1185">Reference proteome</keyword>
<dbReference type="EMBL" id="PVTZ01000007">
    <property type="protein sequence ID" value="PRZ13874.1"/>
    <property type="molecule type" value="Genomic_DNA"/>
</dbReference>
<gene>
    <name evidence="1" type="ORF">CLV36_10767</name>
</gene>